<sequence>MKTRKVVQSQEMRKKRLDEQSEQLKSKNNNRLTNFKMSNADLTQRMFQKHGQINRRHEMQRSNVDLTRNILKEYRYLKKEESNLKQQDFRDNFDKERERLLSIKEEILLREQQKARDIELLKSKQRELQLVQRSNYANLRKNESLKAKFNEFTSTLRMVNKQANEDLAAEAERLKAKAQKEMNENMQQFGEGNAPQM</sequence>
<reference evidence="2" key="1">
    <citation type="submission" date="2019-06" db="EMBL/GenBank/DDBJ databases">
        <authorList>
            <person name="Zheng W."/>
        </authorList>
    </citation>
    <scope>NUCLEOTIDE SEQUENCE</scope>
    <source>
        <strain evidence="2">QDHG01</strain>
    </source>
</reference>
<dbReference type="EMBL" id="RRYP01005085">
    <property type="protein sequence ID" value="TNV82333.1"/>
    <property type="molecule type" value="Genomic_DNA"/>
</dbReference>
<feature type="compositionally biased region" description="Basic and acidic residues" evidence="1">
    <location>
        <begin position="16"/>
        <end position="25"/>
    </location>
</feature>
<dbReference type="Proteomes" id="UP000785679">
    <property type="component" value="Unassembled WGS sequence"/>
</dbReference>
<feature type="compositionally biased region" description="Polar residues" evidence="1">
    <location>
        <begin position="184"/>
        <end position="197"/>
    </location>
</feature>
<accession>A0A8J8NWB7</accession>
<protein>
    <submittedName>
        <fullName evidence="2">Uncharacterized protein</fullName>
    </submittedName>
</protein>
<dbReference type="OrthoDB" id="326482at2759"/>
<feature type="compositionally biased region" description="Polar residues" evidence="1">
    <location>
        <begin position="1"/>
        <end position="10"/>
    </location>
</feature>
<evidence type="ECO:0000256" key="1">
    <source>
        <dbReference type="SAM" id="MobiDB-lite"/>
    </source>
</evidence>
<evidence type="ECO:0000313" key="3">
    <source>
        <dbReference type="Proteomes" id="UP000785679"/>
    </source>
</evidence>
<evidence type="ECO:0000313" key="2">
    <source>
        <dbReference type="EMBL" id="TNV82333.1"/>
    </source>
</evidence>
<feature type="region of interest" description="Disordered" evidence="1">
    <location>
        <begin position="1"/>
        <end position="27"/>
    </location>
</feature>
<proteinExistence type="predicted"/>
<dbReference type="AlphaFoldDB" id="A0A8J8NWB7"/>
<gene>
    <name evidence="2" type="ORF">FGO68_gene6332</name>
</gene>
<feature type="region of interest" description="Disordered" evidence="1">
    <location>
        <begin position="177"/>
        <end position="197"/>
    </location>
</feature>
<organism evidence="2 3">
    <name type="scientific">Halteria grandinella</name>
    <dbReference type="NCBI Taxonomy" id="5974"/>
    <lineage>
        <taxon>Eukaryota</taxon>
        <taxon>Sar</taxon>
        <taxon>Alveolata</taxon>
        <taxon>Ciliophora</taxon>
        <taxon>Intramacronucleata</taxon>
        <taxon>Spirotrichea</taxon>
        <taxon>Stichotrichia</taxon>
        <taxon>Sporadotrichida</taxon>
        <taxon>Halteriidae</taxon>
        <taxon>Halteria</taxon>
    </lineage>
</organism>
<comment type="caution">
    <text evidence="2">The sequence shown here is derived from an EMBL/GenBank/DDBJ whole genome shotgun (WGS) entry which is preliminary data.</text>
</comment>
<name>A0A8J8NWB7_HALGN</name>
<keyword evidence="3" id="KW-1185">Reference proteome</keyword>